<dbReference type="Gene3D" id="3.40.50.300">
    <property type="entry name" value="P-loop containing nucleotide triphosphate hydrolases"/>
    <property type="match status" value="1"/>
</dbReference>
<dbReference type="Proteomes" id="UP001642540">
    <property type="component" value="Unassembled WGS sequence"/>
</dbReference>
<dbReference type="SUPFAM" id="SSF52540">
    <property type="entry name" value="P-loop containing nucleoside triphosphate hydrolases"/>
    <property type="match status" value="1"/>
</dbReference>
<dbReference type="Pfam" id="PF00685">
    <property type="entry name" value="Sulfotransfer_1"/>
    <property type="match status" value="1"/>
</dbReference>
<gene>
    <name evidence="2" type="ORF">ODALV1_LOCUS2136</name>
</gene>
<name>A0ABP1PSD6_9HEXA</name>
<evidence type="ECO:0000313" key="3">
    <source>
        <dbReference type="Proteomes" id="UP001642540"/>
    </source>
</evidence>
<evidence type="ECO:0000313" key="2">
    <source>
        <dbReference type="EMBL" id="CAL8072372.1"/>
    </source>
</evidence>
<feature type="domain" description="Sulfotransferase" evidence="1">
    <location>
        <begin position="57"/>
        <end position="102"/>
    </location>
</feature>
<protein>
    <recommendedName>
        <fullName evidence="1">Sulfotransferase domain-containing protein</fullName>
    </recommendedName>
</protein>
<dbReference type="EMBL" id="CAXLJM020000007">
    <property type="protein sequence ID" value="CAL8072372.1"/>
    <property type="molecule type" value="Genomic_DNA"/>
</dbReference>
<organism evidence="2 3">
    <name type="scientific">Orchesella dallaii</name>
    <dbReference type="NCBI Taxonomy" id="48710"/>
    <lineage>
        <taxon>Eukaryota</taxon>
        <taxon>Metazoa</taxon>
        <taxon>Ecdysozoa</taxon>
        <taxon>Arthropoda</taxon>
        <taxon>Hexapoda</taxon>
        <taxon>Collembola</taxon>
        <taxon>Entomobryomorpha</taxon>
        <taxon>Entomobryoidea</taxon>
        <taxon>Orchesellidae</taxon>
        <taxon>Orchesellinae</taxon>
        <taxon>Orchesella</taxon>
    </lineage>
</organism>
<reference evidence="2 3" key="1">
    <citation type="submission" date="2024-08" db="EMBL/GenBank/DDBJ databases">
        <authorList>
            <person name="Cucini C."/>
            <person name="Frati F."/>
        </authorList>
    </citation>
    <scope>NUCLEOTIDE SEQUENCE [LARGE SCALE GENOMIC DNA]</scope>
</reference>
<dbReference type="InterPro" id="IPR000863">
    <property type="entry name" value="Sulfotransferase_dom"/>
</dbReference>
<dbReference type="InterPro" id="IPR027417">
    <property type="entry name" value="P-loop_NTPase"/>
</dbReference>
<proteinExistence type="predicted"/>
<evidence type="ECO:0000259" key="1">
    <source>
        <dbReference type="Pfam" id="PF00685"/>
    </source>
</evidence>
<comment type="caution">
    <text evidence="2">The sequence shown here is derived from an EMBL/GenBank/DDBJ whole genome shotgun (WGS) entry which is preliminary data.</text>
</comment>
<keyword evidence="3" id="KW-1185">Reference proteome</keyword>
<accession>A0ABP1PSD6</accession>
<sequence length="104" mass="12423">MPIQYKEISDPLAERMLARQNKAIYPELFVQFGLGKCFLPKYYSEHSDCIENFQVRDDDLWLVSFVKAGTTWTKEMTWLIGTDLDYERAKENAYVRFPYFEYAK</sequence>